<dbReference type="PROSITE" id="PS50112">
    <property type="entry name" value="PAS"/>
    <property type="match status" value="1"/>
</dbReference>
<dbReference type="Pfam" id="PF00989">
    <property type="entry name" value="PAS"/>
    <property type="match status" value="1"/>
</dbReference>
<dbReference type="RefSeq" id="WP_281761055.1">
    <property type="nucleotide sequence ID" value="NZ_AP026709.1"/>
</dbReference>
<evidence type="ECO:0000313" key="10">
    <source>
        <dbReference type="Proteomes" id="UP001317742"/>
    </source>
</evidence>
<dbReference type="CDD" id="cd00082">
    <property type="entry name" value="HisKA"/>
    <property type="match status" value="1"/>
</dbReference>
<dbReference type="SMART" id="SM00387">
    <property type="entry name" value="HATPase_c"/>
    <property type="match status" value="1"/>
</dbReference>
<evidence type="ECO:0000259" key="8">
    <source>
        <dbReference type="PROSITE" id="PS50112"/>
    </source>
</evidence>
<dbReference type="InterPro" id="IPR003661">
    <property type="entry name" value="HisK_dim/P_dom"/>
</dbReference>
<dbReference type="Pfam" id="PF02518">
    <property type="entry name" value="HATPase_c"/>
    <property type="match status" value="1"/>
</dbReference>
<dbReference type="Proteomes" id="UP001317742">
    <property type="component" value="Chromosome"/>
</dbReference>
<evidence type="ECO:0000256" key="3">
    <source>
        <dbReference type="ARBA" id="ARBA00022553"/>
    </source>
</evidence>
<dbReference type="SMART" id="SM00448">
    <property type="entry name" value="REC"/>
    <property type="match status" value="1"/>
</dbReference>
<proteinExistence type="predicted"/>
<dbReference type="InterPro" id="IPR013656">
    <property type="entry name" value="PAS_4"/>
</dbReference>
<feature type="modified residue" description="4-aspartylphosphate" evidence="4">
    <location>
        <position position="688"/>
    </location>
</feature>
<dbReference type="Pfam" id="PF08448">
    <property type="entry name" value="PAS_4"/>
    <property type="match status" value="2"/>
</dbReference>
<dbReference type="CDD" id="cd00130">
    <property type="entry name" value="PAS"/>
    <property type="match status" value="2"/>
</dbReference>
<dbReference type="EC" id="2.7.13.3" evidence="2"/>
<dbReference type="SMART" id="SM00091">
    <property type="entry name" value="PAS"/>
    <property type="match status" value="3"/>
</dbReference>
<dbReference type="CDD" id="cd17546">
    <property type="entry name" value="REC_hyHK_CKI1_RcsC-like"/>
    <property type="match status" value="1"/>
</dbReference>
<dbReference type="Gene3D" id="3.30.565.10">
    <property type="entry name" value="Histidine kinase-like ATPase, C-terminal domain"/>
    <property type="match status" value="1"/>
</dbReference>
<protein>
    <recommendedName>
        <fullName evidence="2">histidine kinase</fullName>
        <ecNumber evidence="2">2.7.13.3</ecNumber>
    </recommendedName>
</protein>
<dbReference type="InterPro" id="IPR036097">
    <property type="entry name" value="HisK_dim/P_sf"/>
</dbReference>
<dbReference type="Gene3D" id="1.10.287.130">
    <property type="match status" value="1"/>
</dbReference>
<keyword evidence="10" id="KW-1185">Reference proteome</keyword>
<dbReference type="NCBIfam" id="TIGR00229">
    <property type="entry name" value="sensory_box"/>
    <property type="match status" value="2"/>
</dbReference>
<dbReference type="Pfam" id="PF00512">
    <property type="entry name" value="HisKA"/>
    <property type="match status" value="1"/>
</dbReference>
<evidence type="ECO:0000256" key="1">
    <source>
        <dbReference type="ARBA" id="ARBA00000085"/>
    </source>
</evidence>
<gene>
    <name evidence="9" type="ORF">SYK_29190</name>
</gene>
<dbReference type="InterPro" id="IPR005467">
    <property type="entry name" value="His_kinase_dom"/>
</dbReference>
<dbReference type="InterPro" id="IPR004358">
    <property type="entry name" value="Sig_transdc_His_kin-like_C"/>
</dbReference>
<evidence type="ECO:0000256" key="5">
    <source>
        <dbReference type="SAM" id="Coils"/>
    </source>
</evidence>
<dbReference type="InterPro" id="IPR013767">
    <property type="entry name" value="PAS_fold"/>
</dbReference>
<accession>A0ABN6S8C0</accession>
<dbReference type="SUPFAM" id="SSF55785">
    <property type="entry name" value="PYP-like sensor domain (PAS domain)"/>
    <property type="match status" value="3"/>
</dbReference>
<dbReference type="PANTHER" id="PTHR45339">
    <property type="entry name" value="HYBRID SIGNAL TRANSDUCTION HISTIDINE KINASE J"/>
    <property type="match status" value="1"/>
</dbReference>
<dbReference type="EMBL" id="AP026709">
    <property type="protein sequence ID" value="BDQ38559.1"/>
    <property type="molecule type" value="Genomic_DNA"/>
</dbReference>
<dbReference type="PANTHER" id="PTHR45339:SF3">
    <property type="entry name" value="HISTIDINE KINASE"/>
    <property type="match status" value="1"/>
</dbReference>
<feature type="domain" description="Response regulatory" evidence="7">
    <location>
        <begin position="639"/>
        <end position="758"/>
    </location>
</feature>
<dbReference type="PROSITE" id="PS50110">
    <property type="entry name" value="RESPONSE_REGULATORY"/>
    <property type="match status" value="1"/>
</dbReference>
<dbReference type="Gene3D" id="3.40.50.2300">
    <property type="match status" value="1"/>
</dbReference>
<comment type="catalytic activity">
    <reaction evidence="1">
        <text>ATP + protein L-histidine = ADP + protein N-phospho-L-histidine.</text>
        <dbReference type="EC" id="2.7.13.3"/>
    </reaction>
</comment>
<organism evidence="9 10">
    <name type="scientific">Pseudodesulfovibrio nedwellii</name>
    <dbReference type="NCBI Taxonomy" id="2973072"/>
    <lineage>
        <taxon>Bacteria</taxon>
        <taxon>Pseudomonadati</taxon>
        <taxon>Thermodesulfobacteriota</taxon>
        <taxon>Desulfovibrionia</taxon>
        <taxon>Desulfovibrionales</taxon>
        <taxon>Desulfovibrionaceae</taxon>
    </lineage>
</organism>
<dbReference type="InterPro" id="IPR001789">
    <property type="entry name" value="Sig_transdc_resp-reg_receiver"/>
</dbReference>
<dbReference type="SMART" id="SM00388">
    <property type="entry name" value="HisKA"/>
    <property type="match status" value="1"/>
</dbReference>
<dbReference type="InterPro" id="IPR036890">
    <property type="entry name" value="HATPase_C_sf"/>
</dbReference>
<evidence type="ECO:0000256" key="2">
    <source>
        <dbReference type="ARBA" id="ARBA00012438"/>
    </source>
</evidence>
<dbReference type="PROSITE" id="PS50109">
    <property type="entry name" value="HIS_KIN"/>
    <property type="match status" value="1"/>
</dbReference>
<feature type="domain" description="PAS" evidence="8">
    <location>
        <begin position="249"/>
        <end position="321"/>
    </location>
</feature>
<evidence type="ECO:0000259" key="7">
    <source>
        <dbReference type="PROSITE" id="PS50110"/>
    </source>
</evidence>
<dbReference type="SUPFAM" id="SSF47384">
    <property type="entry name" value="Homodimeric domain of signal transducing histidine kinase"/>
    <property type="match status" value="1"/>
</dbReference>
<dbReference type="SUPFAM" id="SSF52172">
    <property type="entry name" value="CheY-like"/>
    <property type="match status" value="1"/>
</dbReference>
<dbReference type="InterPro" id="IPR011006">
    <property type="entry name" value="CheY-like_superfamily"/>
</dbReference>
<dbReference type="SUPFAM" id="SSF55874">
    <property type="entry name" value="ATPase domain of HSP90 chaperone/DNA topoisomerase II/histidine kinase"/>
    <property type="match status" value="1"/>
</dbReference>
<evidence type="ECO:0000313" key="9">
    <source>
        <dbReference type="EMBL" id="BDQ38559.1"/>
    </source>
</evidence>
<evidence type="ECO:0000259" key="6">
    <source>
        <dbReference type="PROSITE" id="PS50109"/>
    </source>
</evidence>
<feature type="coiled-coil region" evidence="5">
    <location>
        <begin position="364"/>
        <end position="394"/>
    </location>
</feature>
<dbReference type="Pfam" id="PF00072">
    <property type="entry name" value="Response_reg"/>
    <property type="match status" value="1"/>
</dbReference>
<reference evidence="9 10" key="1">
    <citation type="submission" date="2022-08" db="EMBL/GenBank/DDBJ databases">
        <title>Genome Sequence of the sulphate-reducing bacterium, Pseudodesulfovibrio sp. SYK.</title>
        <authorList>
            <person name="Kondo R."/>
            <person name="Kataoka T."/>
        </authorList>
    </citation>
    <scope>NUCLEOTIDE SEQUENCE [LARGE SCALE GENOMIC DNA]</scope>
    <source>
        <strain evidence="9 10">SYK</strain>
    </source>
</reference>
<keyword evidence="3 4" id="KW-0597">Phosphoprotein</keyword>
<dbReference type="InterPro" id="IPR035965">
    <property type="entry name" value="PAS-like_dom_sf"/>
</dbReference>
<dbReference type="Gene3D" id="3.30.450.20">
    <property type="entry name" value="PAS domain"/>
    <property type="match status" value="3"/>
</dbReference>
<sequence length="763" mass="85312">MDFRGVQEVFDQLHDVIGFVDKELYYVAVNREYCRYWAISQEDVIGIHVSCVIGEEVFNSTIKAYLEQCLAGEDVHFEGWIDFPGMGGRHMDVRYTPCRGEDGQILGVYLIGRDITEVKNMYSRAVIERDRFDSILNSLNVGLVLCYPDLTVAWHNRQMQDLFPDVDIRGMKCHQIIERDSGECKDCPALKTLRTGRSHSEEFFHGATGRWYVMTTVLTQDRGRDQVLILGRLEDVTDQKLAREAVLESEQRFREIFENVNMIAVQGYDHDRRVMYWNPASEQLYGYSREEAMGELLEDLIIPDSMHETLKAGHKMWLSDGVPIPAGELELVHKDGSFVPVYSSHVMQQTTLGEKFMYCLDVGLAEIKRIHTQLIEAKEQAEAANETKSEFLANMSHEIRTPLNGIQGMLSLLLGTELGDEQNEYAQAGLDSAVRLNRLLSDILDLSRVEAGMMEVEKAPFNLSDLIKQVLDLFHLSFNADSVELRCIVGDDVPHFVVGDGARLQQVLINLVGNALKYTDVGEVCVEVAALSPVRPGEHRVYFSVADTGIGISKDKIDSLFEPFVQGSQGFTRKYQGAGLGLSICRRLVTLMGGNMSVESEVGAGSAIHLVLPFGESSSQEPIKSVELVGEAGEKFGLNILLAEDDRVNSIVGKRFLQETGCTVQVVPNGLKAVEMLREQKFDAVFMDVQMPVMDGVAATKSIRKGEAGESRRNVPIYALTAFTMAGDREKLLDAGMDGYIPKPIETEDLLKSLRHAVQKKEK</sequence>
<feature type="domain" description="Histidine kinase" evidence="6">
    <location>
        <begin position="394"/>
        <end position="616"/>
    </location>
</feature>
<evidence type="ECO:0000256" key="4">
    <source>
        <dbReference type="PROSITE-ProRule" id="PRU00169"/>
    </source>
</evidence>
<dbReference type="InterPro" id="IPR000014">
    <property type="entry name" value="PAS"/>
</dbReference>
<dbReference type="InterPro" id="IPR003594">
    <property type="entry name" value="HATPase_dom"/>
</dbReference>
<dbReference type="CDD" id="cd16922">
    <property type="entry name" value="HATPase_EvgS-ArcB-TorS-like"/>
    <property type="match status" value="1"/>
</dbReference>
<name>A0ABN6S8C0_9BACT</name>
<dbReference type="PRINTS" id="PR00344">
    <property type="entry name" value="BCTRLSENSOR"/>
</dbReference>
<keyword evidence="5" id="KW-0175">Coiled coil</keyword>